<dbReference type="EMBL" id="CP013011">
    <property type="protein sequence ID" value="ALL00720.1"/>
    <property type="molecule type" value="Genomic_DNA"/>
</dbReference>
<reference evidence="3 5" key="2">
    <citation type="submission" date="2017-05" db="EMBL/GenBank/DDBJ databases">
        <title>The draft genome of the hyperthermophilic archaeon 'Pyrodictium delaneyi strain Hulk', an iron and nitrate reducer, reveals the capacity for sulfate reduction.</title>
        <authorList>
            <person name="Demey L.M."/>
            <person name="Miller C."/>
            <person name="Manzella M."/>
            <person name="Reguera G."/>
            <person name="Kashefi K."/>
        </authorList>
    </citation>
    <scope>NUCLEOTIDE SEQUENCE [LARGE SCALE GENOMIC DNA]</scope>
    <source>
        <strain evidence="3 5">Hulk</strain>
    </source>
</reference>
<dbReference type="InterPro" id="IPR010985">
    <property type="entry name" value="Ribbon_hlx_hlx"/>
</dbReference>
<accession>A0A0P0N1Y7</accession>
<keyword evidence="5" id="KW-1185">Reference proteome</keyword>
<evidence type="ECO:0000313" key="4">
    <source>
        <dbReference type="Proteomes" id="UP000058613"/>
    </source>
</evidence>
<evidence type="ECO:0000313" key="3">
    <source>
        <dbReference type="EMBL" id="OWJ54161.1"/>
    </source>
</evidence>
<dbReference type="PANTHER" id="PTHR36215">
    <property type="entry name" value="BLL4998 PROTEIN"/>
    <property type="match status" value="1"/>
</dbReference>
<dbReference type="GeneID" id="26099006"/>
<feature type="domain" description="Ribbon-helix-helix protein CopG" evidence="1">
    <location>
        <begin position="3"/>
        <end position="43"/>
    </location>
</feature>
<dbReference type="InterPro" id="IPR002145">
    <property type="entry name" value="CopG"/>
</dbReference>
<dbReference type="Proteomes" id="UP000058613">
    <property type="component" value="Chromosome"/>
</dbReference>
<organism evidence="2 4">
    <name type="scientific">Pyrodictium delaneyi</name>
    <dbReference type="NCBI Taxonomy" id="1273541"/>
    <lineage>
        <taxon>Archaea</taxon>
        <taxon>Thermoproteota</taxon>
        <taxon>Thermoprotei</taxon>
        <taxon>Desulfurococcales</taxon>
        <taxon>Pyrodictiaceae</taxon>
        <taxon>Pyrodictium</taxon>
    </lineage>
</organism>
<dbReference type="Pfam" id="PF01402">
    <property type="entry name" value="RHH_1"/>
    <property type="match status" value="1"/>
</dbReference>
<evidence type="ECO:0000313" key="5">
    <source>
        <dbReference type="Proteomes" id="UP000196694"/>
    </source>
</evidence>
<dbReference type="EMBL" id="NCQP01000007">
    <property type="protein sequence ID" value="OWJ54161.1"/>
    <property type="molecule type" value="Genomic_DNA"/>
</dbReference>
<dbReference type="Gene3D" id="1.10.1220.10">
    <property type="entry name" value="Met repressor-like"/>
    <property type="match status" value="1"/>
</dbReference>
<dbReference type="STRING" id="1273541.Pyrde_0670"/>
<dbReference type="Proteomes" id="UP000196694">
    <property type="component" value="Unassembled WGS sequence"/>
</dbReference>
<dbReference type="KEGG" id="pdl:Pyrde_0670"/>
<dbReference type="PANTHER" id="PTHR36215:SF1">
    <property type="entry name" value="BLL4998 PROTEIN"/>
    <property type="match status" value="1"/>
</dbReference>
<name>A0A0P0N1Y7_9CREN</name>
<dbReference type="SUPFAM" id="SSF47598">
    <property type="entry name" value="Ribbon-helix-helix"/>
    <property type="match status" value="1"/>
</dbReference>
<reference evidence="2 4" key="1">
    <citation type="submission" date="2015-10" db="EMBL/GenBank/DDBJ databases">
        <title>Complete genome sequence of hyperthermophilic archaeon Pyrodictium delaneyi Su06.</title>
        <authorList>
            <person name="Jung J.-H."/>
            <person name="Lin J."/>
            <person name="Holden J.F."/>
            <person name="Park C.-S."/>
        </authorList>
    </citation>
    <scope>NUCLEOTIDE SEQUENCE [LARGE SCALE GENOMIC DNA]</scope>
    <source>
        <strain evidence="2 4">Su06</strain>
    </source>
</reference>
<sequence>MRLVTVKMPETYLEGLDELVKMGRYSSRSEAIRIAVRELLKRELWGIPEHPTGFELTPRREPRRVTI</sequence>
<proteinExistence type="predicted"/>
<dbReference type="OrthoDB" id="56938at2157"/>
<gene>
    <name evidence="3" type="ORF">Pdsh_09960</name>
    <name evidence="2" type="ORF">Pyrde_0670</name>
</gene>
<dbReference type="CDD" id="cd22231">
    <property type="entry name" value="RHH_NikR_HicB-like"/>
    <property type="match status" value="1"/>
</dbReference>
<protein>
    <submittedName>
        <fullName evidence="2">Ribbon-helix-helix protein, copG family</fullName>
    </submittedName>
    <submittedName>
        <fullName evidence="3">Transcriptional regulator</fullName>
    </submittedName>
</protein>
<evidence type="ECO:0000259" key="1">
    <source>
        <dbReference type="Pfam" id="PF01402"/>
    </source>
</evidence>
<dbReference type="GO" id="GO:0006355">
    <property type="term" value="P:regulation of DNA-templated transcription"/>
    <property type="evidence" value="ECO:0007669"/>
    <property type="project" value="InterPro"/>
</dbReference>
<dbReference type="InterPro" id="IPR013321">
    <property type="entry name" value="Arc_rbn_hlx_hlx"/>
</dbReference>
<dbReference type="RefSeq" id="WP_055408206.1">
    <property type="nucleotide sequence ID" value="NZ_CP013011.1"/>
</dbReference>
<dbReference type="AlphaFoldDB" id="A0A0P0N1Y7"/>
<evidence type="ECO:0000313" key="2">
    <source>
        <dbReference type="EMBL" id="ALL00720.1"/>
    </source>
</evidence>